<dbReference type="EMBL" id="MN739110">
    <property type="protein sequence ID" value="QHS89480.1"/>
    <property type="molecule type" value="Genomic_DNA"/>
</dbReference>
<evidence type="ECO:0000313" key="1">
    <source>
        <dbReference type="EMBL" id="QHS89480.1"/>
    </source>
</evidence>
<protein>
    <submittedName>
        <fullName evidence="1">Uncharacterized protein</fullName>
    </submittedName>
</protein>
<organism evidence="1">
    <name type="scientific">viral metagenome</name>
    <dbReference type="NCBI Taxonomy" id="1070528"/>
    <lineage>
        <taxon>unclassified sequences</taxon>
        <taxon>metagenomes</taxon>
        <taxon>organismal metagenomes</taxon>
    </lineage>
</organism>
<accession>A0A6C0BBQ4</accession>
<proteinExistence type="predicted"/>
<reference evidence="1" key="1">
    <citation type="journal article" date="2020" name="Nature">
        <title>Giant virus diversity and host interactions through global metagenomics.</title>
        <authorList>
            <person name="Schulz F."/>
            <person name="Roux S."/>
            <person name="Paez-Espino D."/>
            <person name="Jungbluth S."/>
            <person name="Walsh D.A."/>
            <person name="Denef V.J."/>
            <person name="McMahon K.D."/>
            <person name="Konstantinidis K.T."/>
            <person name="Eloe-Fadrosh E.A."/>
            <person name="Kyrpides N.C."/>
            <person name="Woyke T."/>
        </authorList>
    </citation>
    <scope>NUCLEOTIDE SEQUENCE</scope>
    <source>
        <strain evidence="1">GVMAG-M-3300010158-60</strain>
    </source>
</reference>
<name>A0A6C0BBQ4_9ZZZZ</name>
<sequence length="67" mass="8039">MTNKFRILIEERKAAAVSKRGPRVYEKPEKKETINWRKAKPEERDAHLIEKKWKEQERALGRAAKYC</sequence>
<dbReference type="AlphaFoldDB" id="A0A6C0BBQ4"/>